<dbReference type="InterPro" id="IPR039421">
    <property type="entry name" value="Type_1_exporter"/>
</dbReference>
<dbReference type="InterPro" id="IPR036640">
    <property type="entry name" value="ABC1_TM_sf"/>
</dbReference>
<feature type="transmembrane region" description="Helical" evidence="8">
    <location>
        <begin position="154"/>
        <end position="179"/>
    </location>
</feature>
<keyword evidence="6 8" id="KW-0472">Membrane</keyword>
<comment type="caution">
    <text evidence="12">The sequence shown here is derived from an EMBL/GenBank/DDBJ whole genome shotgun (WGS) entry which is preliminary data.</text>
</comment>
<dbReference type="EMBL" id="JAYFUH010000036">
    <property type="protein sequence ID" value="MEA5666086.1"/>
    <property type="molecule type" value="Genomic_DNA"/>
</dbReference>
<feature type="region of interest" description="Disordered" evidence="7">
    <location>
        <begin position="683"/>
        <end position="709"/>
    </location>
</feature>
<evidence type="ECO:0000313" key="12">
    <source>
        <dbReference type="EMBL" id="MEA5666086.1"/>
    </source>
</evidence>
<feature type="domain" description="Peptidase C39" evidence="11">
    <location>
        <begin position="6"/>
        <end position="124"/>
    </location>
</feature>
<dbReference type="SMART" id="SM00382">
    <property type="entry name" value="AAA"/>
    <property type="match status" value="1"/>
</dbReference>
<feature type="transmembrane region" description="Helical" evidence="8">
    <location>
        <begin position="294"/>
        <end position="312"/>
    </location>
</feature>
<dbReference type="PROSITE" id="PS50929">
    <property type="entry name" value="ABC_TM1F"/>
    <property type="match status" value="1"/>
</dbReference>
<dbReference type="InterPro" id="IPR003593">
    <property type="entry name" value="AAA+_ATPase"/>
</dbReference>
<dbReference type="PANTHER" id="PTHR24221">
    <property type="entry name" value="ATP-BINDING CASSETTE SUB-FAMILY B"/>
    <property type="match status" value="1"/>
</dbReference>
<proteinExistence type="predicted"/>
<evidence type="ECO:0000256" key="7">
    <source>
        <dbReference type="SAM" id="MobiDB-lite"/>
    </source>
</evidence>
<dbReference type="SUPFAM" id="SSF90123">
    <property type="entry name" value="ABC transporter transmembrane region"/>
    <property type="match status" value="1"/>
</dbReference>
<accession>A0ABU5UYB2</accession>
<evidence type="ECO:0000256" key="5">
    <source>
        <dbReference type="ARBA" id="ARBA00022989"/>
    </source>
</evidence>
<dbReference type="PANTHER" id="PTHR24221:SF606">
    <property type="entry name" value="COLICIN V SECRETION-PROCESSING ATP-BINDING PROTEIN"/>
    <property type="match status" value="1"/>
</dbReference>
<sequence>MNSIVQSEAADSGLASLAMVAKAHGRPVGLPELRRRFPGCANGATLAGLVDASRQLGFHARPRQPGAALASVDLPCIVQGERDHFAVLQQLRGNRATVLDPVAGTRRMSRSELSGCFGGAALVLEPMAMLASPETGALISLRRLAGPVPGLRTVLVQVLVLSLALQVFVLLAPLLMQWVVDQVLVAADRDLLAVLAFGFGLALVLQVGIDAVRRVAVVRLCARLGEQWTGNVLAHLSRLPLAFFERHGPAGVVARLASLRQIQRTAASGALEGLVDGLLVVPLLGLMLLYSPGLAGVAVLAVVLYAVVRLSAAKSQHMQRERQWVADAHQQAYLLETLQGMQGVKVAGAESRRRDGHDLLRWEAAQYEARLAHFDVAFRGTRQLLFGLARIASIWIAAARVLDGALTAGMLIAVLAYGELFMARMSALVDQWLALRVLRFHRQRLAGVVSAMPEPELPEPVAVPEDSRIEVEDLCFRYADDAPWVLEGCSFSIAAGESVAITGASGCGKTTLVKLMLGVLTPTRGSIRIGGHALQALGRHELRRIIGAVMQGDQLFSGSIADNISFFDPDADPARIEVAASLAAVHAEIIARPTGYHGQVGDQGNALSAGQQQRILLARALYRQPRLLFLDEATSHLDPCGEQQVNAAVCRLRLTRLVVAHRPEAVVGVDRVLRLEAGRLSREPPQVATTGDGRAEETPAGGPAPGWHW</sequence>
<dbReference type="Pfam" id="PF00664">
    <property type="entry name" value="ABC_membrane"/>
    <property type="match status" value="1"/>
</dbReference>
<gene>
    <name evidence="12" type="ORF">VA603_00850</name>
</gene>
<dbReference type="PROSITE" id="PS00211">
    <property type="entry name" value="ABC_TRANSPORTER_1"/>
    <property type="match status" value="1"/>
</dbReference>
<keyword evidence="3" id="KW-0547">Nucleotide-binding</keyword>
<evidence type="ECO:0000256" key="4">
    <source>
        <dbReference type="ARBA" id="ARBA00022840"/>
    </source>
</evidence>
<evidence type="ECO:0000256" key="1">
    <source>
        <dbReference type="ARBA" id="ARBA00004651"/>
    </source>
</evidence>
<dbReference type="Gene3D" id="3.40.50.300">
    <property type="entry name" value="P-loop containing nucleotide triphosphate hydrolases"/>
    <property type="match status" value="1"/>
</dbReference>
<name>A0ABU5UYB2_9GAMM</name>
<dbReference type="InterPro" id="IPR027417">
    <property type="entry name" value="P-loop_NTPase"/>
</dbReference>
<dbReference type="PROSITE" id="PS50990">
    <property type="entry name" value="PEPTIDASE_C39"/>
    <property type="match status" value="1"/>
</dbReference>
<evidence type="ECO:0000256" key="6">
    <source>
        <dbReference type="ARBA" id="ARBA00023136"/>
    </source>
</evidence>
<dbReference type="InterPro" id="IPR011527">
    <property type="entry name" value="ABC1_TM_dom"/>
</dbReference>
<dbReference type="InterPro" id="IPR017871">
    <property type="entry name" value="ABC_transporter-like_CS"/>
</dbReference>
<dbReference type="SUPFAM" id="SSF52540">
    <property type="entry name" value="P-loop containing nucleoside triphosphate hydrolases"/>
    <property type="match status" value="1"/>
</dbReference>
<feature type="domain" description="ABC transmembrane type-1" evidence="10">
    <location>
        <begin position="158"/>
        <end position="432"/>
    </location>
</feature>
<organism evidence="12 13">
    <name type="scientific">Stenotrophomonas capsici</name>
    <dbReference type="NCBI Taxonomy" id="3110230"/>
    <lineage>
        <taxon>Bacteria</taxon>
        <taxon>Pseudomonadati</taxon>
        <taxon>Pseudomonadota</taxon>
        <taxon>Gammaproteobacteria</taxon>
        <taxon>Lysobacterales</taxon>
        <taxon>Lysobacteraceae</taxon>
        <taxon>Stenotrophomonas</taxon>
    </lineage>
</organism>
<evidence type="ECO:0000256" key="8">
    <source>
        <dbReference type="SAM" id="Phobius"/>
    </source>
</evidence>
<keyword evidence="13" id="KW-1185">Reference proteome</keyword>
<evidence type="ECO:0000259" key="9">
    <source>
        <dbReference type="PROSITE" id="PS50893"/>
    </source>
</evidence>
<feature type="domain" description="ABC transporter" evidence="9">
    <location>
        <begin position="469"/>
        <end position="702"/>
    </location>
</feature>
<dbReference type="InterPro" id="IPR005074">
    <property type="entry name" value="Peptidase_C39"/>
</dbReference>
<feature type="transmembrane region" description="Helical" evidence="8">
    <location>
        <begin position="269"/>
        <end position="288"/>
    </location>
</feature>
<dbReference type="Proteomes" id="UP001301653">
    <property type="component" value="Unassembled WGS sequence"/>
</dbReference>
<dbReference type="InterPro" id="IPR003439">
    <property type="entry name" value="ABC_transporter-like_ATP-bd"/>
</dbReference>
<evidence type="ECO:0000256" key="2">
    <source>
        <dbReference type="ARBA" id="ARBA00022692"/>
    </source>
</evidence>
<dbReference type="Pfam" id="PF03412">
    <property type="entry name" value="Peptidase_C39"/>
    <property type="match status" value="1"/>
</dbReference>
<comment type="subcellular location">
    <subcellularLocation>
        <location evidence="1">Cell membrane</location>
        <topology evidence="1">Multi-pass membrane protein</topology>
    </subcellularLocation>
</comment>
<dbReference type="PROSITE" id="PS50893">
    <property type="entry name" value="ABC_TRANSPORTER_2"/>
    <property type="match status" value="1"/>
</dbReference>
<dbReference type="Pfam" id="PF00005">
    <property type="entry name" value="ABC_tran"/>
    <property type="match status" value="1"/>
</dbReference>
<reference evidence="12 13" key="1">
    <citation type="submission" date="2023-12" db="EMBL/GenBank/DDBJ databases">
        <title>Stenotrophomonas guangdongensis sp. nov., isolated from wilted pepper plants (Capsicum annuum).</title>
        <authorList>
            <person name="Qiu M."/>
            <person name="Li Y."/>
            <person name="Liu Q."/>
            <person name="Zhang X."/>
            <person name="Huang Y."/>
            <person name="Guo R."/>
            <person name="Hu M."/>
            <person name="Zhou J."/>
            <person name="Zhou X."/>
        </authorList>
    </citation>
    <scope>NUCLEOTIDE SEQUENCE [LARGE SCALE GENOMIC DNA]</scope>
    <source>
        <strain evidence="12 13">MH1</strain>
    </source>
</reference>
<keyword evidence="2 8" id="KW-0812">Transmembrane</keyword>
<keyword evidence="5 8" id="KW-1133">Transmembrane helix</keyword>
<dbReference type="RefSeq" id="WP_323437660.1">
    <property type="nucleotide sequence ID" value="NZ_JAYFUH010000036.1"/>
</dbReference>
<dbReference type="Gene3D" id="1.20.1560.10">
    <property type="entry name" value="ABC transporter type 1, transmembrane domain"/>
    <property type="match status" value="1"/>
</dbReference>
<evidence type="ECO:0000259" key="11">
    <source>
        <dbReference type="PROSITE" id="PS50990"/>
    </source>
</evidence>
<evidence type="ECO:0000259" key="10">
    <source>
        <dbReference type="PROSITE" id="PS50929"/>
    </source>
</evidence>
<protein>
    <submittedName>
        <fullName evidence="12">Peptidase domain-containing ABC transporter</fullName>
    </submittedName>
</protein>
<dbReference type="CDD" id="cd18567">
    <property type="entry name" value="ABC_6TM_CvaB_RaxB_like"/>
    <property type="match status" value="1"/>
</dbReference>
<evidence type="ECO:0000313" key="13">
    <source>
        <dbReference type="Proteomes" id="UP001301653"/>
    </source>
</evidence>
<evidence type="ECO:0000256" key="3">
    <source>
        <dbReference type="ARBA" id="ARBA00022741"/>
    </source>
</evidence>
<keyword evidence="4" id="KW-0067">ATP-binding</keyword>
<feature type="transmembrane region" description="Helical" evidence="8">
    <location>
        <begin position="191"/>
        <end position="209"/>
    </location>
</feature>
<dbReference type="Gene3D" id="3.90.70.10">
    <property type="entry name" value="Cysteine proteinases"/>
    <property type="match status" value="1"/>
</dbReference>